<keyword evidence="3" id="KW-0342">GTP-binding</keyword>
<protein>
    <recommendedName>
        <fullName evidence="5">Guanine nucleotide-binding protein-like 1</fullName>
    </recommendedName>
</protein>
<sequence>MPRKKPFSGKQKKIQLQQKRQKGVVDQKAEAQWKQASESGDKFEFPHCSKSTKEKGAYNPNRYRLDFLRETKEEIERRKLDAQTVAISEVPNVELEVSIEEVYKPGSELDMPKRPKWTYGMSKHKLEQTEEIYFQTYLNEIHQKFSEMTLSYFEHNLETWRQAWRVLEMSDIIVMVTDVRHPVLHFSPALYDYVVCELKKKLILVLNKIDLVPASIVAAWTSYFQELFPCLHVVWFSSFPQDIRTVDLRKVLQKRRKPKKRVYNTQIGPKELFKVCQEICAEKVDLKSWETKIMKDMEKLGFASRDSSPAHQSEKGDGNHARKLPYSDYDNPSLPGANTERPAIYSQNEQFQDGILTIGFVGHPNVGKSSLMNGLIGHKVVSTSVTPGHTKYFQTYFLTKTVKLCDCPGLVFPSLIPKQLQILSGIYPISQVQEPYTPVGYLASHIRLVDLLKLQHPSKSDAASDEQLEWTAWDICEAYANKRNYKTAKAARPDVYRAANSILRMAVDGRLCLFVRPPGYTENQDRWENHDNTVGLLSLQATGYFRGALSSGEGRHVLSPADCAEDNYSSGSITDSNSVADLSEDLHSDSDGSDVVSFECEKVNATNQFSALSIDDESSG</sequence>
<dbReference type="InterPro" id="IPR043358">
    <property type="entry name" value="GNL1-like"/>
</dbReference>
<evidence type="ECO:0000313" key="9">
    <source>
        <dbReference type="Proteomes" id="UP001642483"/>
    </source>
</evidence>
<evidence type="ECO:0000256" key="3">
    <source>
        <dbReference type="ARBA" id="ARBA00023134"/>
    </source>
</evidence>
<dbReference type="InterPro" id="IPR027417">
    <property type="entry name" value="P-loop_NTPase"/>
</dbReference>
<dbReference type="Pfam" id="PF01926">
    <property type="entry name" value="MMR_HSR1"/>
    <property type="match status" value="1"/>
</dbReference>
<dbReference type="PROSITE" id="PS51721">
    <property type="entry name" value="G_CP"/>
    <property type="match status" value="1"/>
</dbReference>
<reference evidence="8 9" key="1">
    <citation type="submission" date="2024-02" db="EMBL/GenBank/DDBJ databases">
        <authorList>
            <person name="Daric V."/>
            <person name="Darras S."/>
        </authorList>
    </citation>
    <scope>NUCLEOTIDE SEQUENCE [LARGE SCALE GENOMIC DNA]</scope>
</reference>
<evidence type="ECO:0000256" key="1">
    <source>
        <dbReference type="ARBA" id="ARBA00022553"/>
    </source>
</evidence>
<comment type="function">
    <text evidence="4">Possible regulatory or functional link with the histocompatibility cluster.</text>
</comment>
<dbReference type="Proteomes" id="UP001642483">
    <property type="component" value="Unassembled WGS sequence"/>
</dbReference>
<evidence type="ECO:0000256" key="4">
    <source>
        <dbReference type="ARBA" id="ARBA00037770"/>
    </source>
</evidence>
<dbReference type="SUPFAM" id="SSF52540">
    <property type="entry name" value="P-loop containing nucleoside triphosphate hydrolases"/>
    <property type="match status" value="1"/>
</dbReference>
<dbReference type="EMBL" id="CAWYQH010000013">
    <property type="protein sequence ID" value="CAK8675232.1"/>
    <property type="molecule type" value="Genomic_DNA"/>
</dbReference>
<gene>
    <name evidence="8" type="ORF">CVLEPA_LOCUS4832</name>
</gene>
<feature type="compositionally biased region" description="Basic residues" evidence="6">
    <location>
        <begin position="1"/>
        <end position="13"/>
    </location>
</feature>
<keyword evidence="1" id="KW-0597">Phosphoprotein</keyword>
<dbReference type="PANTHER" id="PTHR45709:SF3">
    <property type="entry name" value="GUANINE NUCLEOTIDE-BINDING PROTEIN-LIKE 1"/>
    <property type="match status" value="1"/>
</dbReference>
<evidence type="ECO:0000313" key="8">
    <source>
        <dbReference type="EMBL" id="CAK8675232.1"/>
    </source>
</evidence>
<keyword evidence="2" id="KW-0547">Nucleotide-binding</keyword>
<proteinExistence type="predicted"/>
<feature type="compositionally biased region" description="Basic and acidic residues" evidence="6">
    <location>
        <begin position="39"/>
        <end position="56"/>
    </location>
</feature>
<feature type="region of interest" description="Disordered" evidence="6">
    <location>
        <begin position="304"/>
        <end position="332"/>
    </location>
</feature>
<dbReference type="InterPro" id="IPR006073">
    <property type="entry name" value="GTP-bd"/>
</dbReference>
<dbReference type="InterPro" id="IPR030378">
    <property type="entry name" value="G_CP_dom"/>
</dbReference>
<accession>A0ABP0FAK6</accession>
<dbReference type="PANTHER" id="PTHR45709">
    <property type="entry name" value="LARGE SUBUNIT GTPASE 1 HOMOLOG-RELATED"/>
    <property type="match status" value="1"/>
</dbReference>
<name>A0ABP0FAK6_CLALP</name>
<feature type="domain" description="CP-type G" evidence="7">
    <location>
        <begin position="160"/>
        <end position="413"/>
    </location>
</feature>
<organism evidence="8 9">
    <name type="scientific">Clavelina lepadiformis</name>
    <name type="common">Light-bulb sea squirt</name>
    <name type="synonym">Ascidia lepadiformis</name>
    <dbReference type="NCBI Taxonomy" id="159417"/>
    <lineage>
        <taxon>Eukaryota</taxon>
        <taxon>Metazoa</taxon>
        <taxon>Chordata</taxon>
        <taxon>Tunicata</taxon>
        <taxon>Ascidiacea</taxon>
        <taxon>Aplousobranchia</taxon>
        <taxon>Clavelinidae</taxon>
        <taxon>Clavelina</taxon>
    </lineage>
</organism>
<keyword evidence="9" id="KW-1185">Reference proteome</keyword>
<comment type="caution">
    <text evidence="8">The sequence shown here is derived from an EMBL/GenBank/DDBJ whole genome shotgun (WGS) entry which is preliminary data.</text>
</comment>
<evidence type="ECO:0000256" key="2">
    <source>
        <dbReference type="ARBA" id="ARBA00022741"/>
    </source>
</evidence>
<evidence type="ECO:0000259" key="7">
    <source>
        <dbReference type="PROSITE" id="PS51721"/>
    </source>
</evidence>
<evidence type="ECO:0000256" key="6">
    <source>
        <dbReference type="SAM" id="MobiDB-lite"/>
    </source>
</evidence>
<evidence type="ECO:0000256" key="5">
    <source>
        <dbReference type="ARBA" id="ARBA00039902"/>
    </source>
</evidence>
<feature type="region of interest" description="Disordered" evidence="6">
    <location>
        <begin position="1"/>
        <end position="56"/>
    </location>
</feature>
<dbReference type="Gene3D" id="3.40.50.300">
    <property type="entry name" value="P-loop containing nucleotide triphosphate hydrolases"/>
    <property type="match status" value="1"/>
</dbReference>